<evidence type="ECO:0000256" key="13">
    <source>
        <dbReference type="SAM" id="Phobius"/>
    </source>
</evidence>
<name>A0A4Q7WNV7_9ACTN</name>
<sequence>MTNPPTNPAPRAAGGHLHAPSAWNVPNALTVLRLVLVPLFVWLLLREGGHTDSNRLLATAAFVVAIVTDRFDGDIARRWNLVTNFGKIADPIADKALTGAAFLGLSYLGELPWWVTIVVMVREWGVTALRFWVIRHGVMPASRGGKLKTVLQAIALGLYLLPWQDLKILHWTAITIMAAAVLVTIITGLDYVGRALRLRAAAKRPLP</sequence>
<evidence type="ECO:0000313" key="14">
    <source>
        <dbReference type="EMBL" id="RZU11934.1"/>
    </source>
</evidence>
<evidence type="ECO:0000256" key="12">
    <source>
        <dbReference type="RuleBase" id="RU003750"/>
    </source>
</evidence>
<dbReference type="PANTHER" id="PTHR14269">
    <property type="entry name" value="CDP-DIACYLGLYCEROL--GLYCEROL-3-PHOSPHATE 3-PHOSPHATIDYLTRANSFERASE-RELATED"/>
    <property type="match status" value="1"/>
</dbReference>
<evidence type="ECO:0000256" key="8">
    <source>
        <dbReference type="ARBA" id="ARBA00023136"/>
    </source>
</evidence>
<keyword evidence="8 13" id="KW-0472">Membrane</keyword>
<keyword evidence="4 12" id="KW-0808">Transferase</keyword>
<keyword evidence="3" id="KW-0444">Lipid biosynthesis</keyword>
<dbReference type="Proteomes" id="UP000292027">
    <property type="component" value="Unassembled WGS sequence"/>
</dbReference>
<dbReference type="OrthoDB" id="9796672at2"/>
<dbReference type="NCBIfam" id="TIGR00560">
    <property type="entry name" value="pgsA"/>
    <property type="match status" value="1"/>
</dbReference>
<keyword evidence="5 13" id="KW-0812">Transmembrane</keyword>
<dbReference type="PROSITE" id="PS00379">
    <property type="entry name" value="CDP_ALCOHOL_P_TRANSF"/>
    <property type="match status" value="1"/>
</dbReference>
<dbReference type="GO" id="GO:0008444">
    <property type="term" value="F:CDP-diacylglycerol-glycerol-3-phosphate 3-phosphatidyltransferase activity"/>
    <property type="evidence" value="ECO:0007669"/>
    <property type="project" value="UniProtKB-UniRule"/>
</dbReference>
<keyword evidence="10" id="KW-1208">Phospholipid metabolism</keyword>
<dbReference type="PANTHER" id="PTHR14269:SF52">
    <property type="entry name" value="PHOSPHATIDYLGLYCEROPHOSPHATE SYNTHASE-RELATED"/>
    <property type="match status" value="1"/>
</dbReference>
<feature type="transmembrane region" description="Helical" evidence="13">
    <location>
        <begin position="25"/>
        <end position="44"/>
    </location>
</feature>
<evidence type="ECO:0000256" key="3">
    <source>
        <dbReference type="ARBA" id="ARBA00022516"/>
    </source>
</evidence>
<keyword evidence="7" id="KW-0443">Lipid metabolism</keyword>
<gene>
    <name evidence="14" type="ORF">EV645_5192</name>
</gene>
<dbReference type="EMBL" id="SHKR01000014">
    <property type="protein sequence ID" value="RZU11934.1"/>
    <property type="molecule type" value="Genomic_DNA"/>
</dbReference>
<keyword evidence="6 13" id="KW-1133">Transmembrane helix</keyword>
<proteinExistence type="inferred from homology"/>
<dbReference type="RefSeq" id="WP_130446580.1">
    <property type="nucleotide sequence ID" value="NZ_SHKR01000014.1"/>
</dbReference>
<dbReference type="PIRSF" id="PIRSF000847">
    <property type="entry name" value="Phos_ph_gly_syn"/>
    <property type="match status" value="1"/>
</dbReference>
<evidence type="ECO:0000256" key="10">
    <source>
        <dbReference type="ARBA" id="ARBA00023264"/>
    </source>
</evidence>
<dbReference type="InterPro" id="IPR048254">
    <property type="entry name" value="CDP_ALCOHOL_P_TRANSF_CS"/>
</dbReference>
<dbReference type="InterPro" id="IPR043130">
    <property type="entry name" value="CDP-OH_PTrfase_TM_dom"/>
</dbReference>
<evidence type="ECO:0000256" key="1">
    <source>
        <dbReference type="ARBA" id="ARBA00004141"/>
    </source>
</evidence>
<evidence type="ECO:0000313" key="15">
    <source>
        <dbReference type="Proteomes" id="UP000292027"/>
    </source>
</evidence>
<dbReference type="Pfam" id="PF01066">
    <property type="entry name" value="CDP-OH_P_transf"/>
    <property type="match status" value="1"/>
</dbReference>
<accession>A0A4Q7WNV7</accession>
<protein>
    <recommendedName>
        <fullName evidence="11">CDP-diacylglycerol--glycerol-3-phosphate 3-phosphatidyltransferase</fullName>
        <ecNumber evidence="11">2.7.8.5</ecNumber>
    </recommendedName>
</protein>
<evidence type="ECO:0000256" key="7">
    <source>
        <dbReference type="ARBA" id="ARBA00023098"/>
    </source>
</evidence>
<dbReference type="EC" id="2.7.8.5" evidence="11"/>
<dbReference type="Gene3D" id="1.20.120.1760">
    <property type="match status" value="1"/>
</dbReference>
<dbReference type="InterPro" id="IPR004570">
    <property type="entry name" value="Phosphatidylglycerol_P_synth"/>
</dbReference>
<dbReference type="InterPro" id="IPR050324">
    <property type="entry name" value="CDP-alcohol_PTase-I"/>
</dbReference>
<dbReference type="UniPathway" id="UPA00085"/>
<comment type="subcellular location">
    <subcellularLocation>
        <location evidence="1">Membrane</location>
        <topology evidence="1">Multi-pass membrane protein</topology>
    </subcellularLocation>
</comment>
<reference evidence="14 15" key="1">
    <citation type="journal article" date="2015" name="Stand. Genomic Sci.">
        <title>Genomic Encyclopedia of Bacterial and Archaeal Type Strains, Phase III: the genomes of soil and plant-associated and newly described type strains.</title>
        <authorList>
            <person name="Whitman W.B."/>
            <person name="Woyke T."/>
            <person name="Klenk H.P."/>
            <person name="Zhou Y."/>
            <person name="Lilburn T.G."/>
            <person name="Beck B.J."/>
            <person name="De Vos P."/>
            <person name="Vandamme P."/>
            <person name="Eisen J.A."/>
            <person name="Garrity G."/>
            <person name="Hugenholtz P."/>
            <person name="Kyrpides N.C."/>
        </authorList>
    </citation>
    <scope>NUCLEOTIDE SEQUENCE [LARGE SCALE GENOMIC DNA]</scope>
    <source>
        <strain evidence="14 15">VKM Ac-2540</strain>
    </source>
</reference>
<organism evidence="14 15">
    <name type="scientific">Kribbella rubisoli</name>
    <dbReference type="NCBI Taxonomy" id="3075929"/>
    <lineage>
        <taxon>Bacteria</taxon>
        <taxon>Bacillati</taxon>
        <taxon>Actinomycetota</taxon>
        <taxon>Actinomycetes</taxon>
        <taxon>Propionibacteriales</taxon>
        <taxon>Kribbellaceae</taxon>
        <taxon>Kribbella</taxon>
    </lineage>
</organism>
<evidence type="ECO:0000256" key="9">
    <source>
        <dbReference type="ARBA" id="ARBA00023209"/>
    </source>
</evidence>
<dbReference type="InterPro" id="IPR000462">
    <property type="entry name" value="CDP-OH_P_trans"/>
</dbReference>
<keyword evidence="15" id="KW-1185">Reference proteome</keyword>
<evidence type="ECO:0000256" key="5">
    <source>
        <dbReference type="ARBA" id="ARBA00022692"/>
    </source>
</evidence>
<evidence type="ECO:0000256" key="6">
    <source>
        <dbReference type="ARBA" id="ARBA00022989"/>
    </source>
</evidence>
<evidence type="ECO:0000256" key="4">
    <source>
        <dbReference type="ARBA" id="ARBA00022679"/>
    </source>
</evidence>
<comment type="similarity">
    <text evidence="2 12">Belongs to the CDP-alcohol phosphatidyltransferase class-I family.</text>
</comment>
<feature type="transmembrane region" description="Helical" evidence="13">
    <location>
        <begin position="168"/>
        <end position="189"/>
    </location>
</feature>
<dbReference type="GO" id="GO:0016020">
    <property type="term" value="C:membrane"/>
    <property type="evidence" value="ECO:0007669"/>
    <property type="project" value="UniProtKB-SubCell"/>
</dbReference>
<keyword evidence="9" id="KW-0594">Phospholipid biosynthesis</keyword>
<comment type="caution">
    <text evidence="14">The sequence shown here is derived from an EMBL/GenBank/DDBJ whole genome shotgun (WGS) entry which is preliminary data.</text>
</comment>
<evidence type="ECO:0000256" key="2">
    <source>
        <dbReference type="ARBA" id="ARBA00010441"/>
    </source>
</evidence>
<evidence type="ECO:0000256" key="11">
    <source>
        <dbReference type="NCBIfam" id="TIGR00560"/>
    </source>
</evidence>
<dbReference type="GO" id="GO:0046474">
    <property type="term" value="P:glycerophospholipid biosynthetic process"/>
    <property type="evidence" value="ECO:0007669"/>
    <property type="project" value="TreeGrafter"/>
</dbReference>
<dbReference type="AlphaFoldDB" id="A0A4Q7WNV7"/>